<gene>
    <name evidence="1" type="ORF">DP114_34590</name>
</gene>
<dbReference type="RefSeq" id="WP_169268477.1">
    <property type="nucleotide sequence ID" value="NZ_CAWOXK010000003.1"/>
</dbReference>
<sequence>MATLTYIKGLPTPAEELNSLGITEFEMFLTAYSLVFHKAACETVSFILSGQKFNKSSWNTHLQTTYGISKRHANGVISHAQGAVEASKEHRKQHIKTLEGKLKSINSWITKSEKKLADSLKFYDNKNWQNSKAGCRFSLSCSIQFRDTNWQNLRFQIHNKKRRAYQLSQQIEHLKTAPIQTVIPRNQVFVVGSKDESFGNQVCQWDGEYLKFRVPACLESKFEKYVQTRLGSFDRNINRLPKDGSKTWHFYRKNGKWNAAVQFTPAPVKRVSRHSAYGCIGIDMNPGSIGWAYVDRDGNLKVHGQIPLQMGLPSGKQDAQIVDACLQLATLADTFACPVVCEELDFSTKKEQLRERGRKYARMLSGWAYSRFYELLESVLSNRGIYLMKVNPAYTSVIGLVKYARQYGLASDEAAAMAIARRAMRLTENIPGSITAYLSVKDGKHVWSLWNQLNNLIKKSSIKRHNFYAISNWESLVKRWTEQSVQSKLCPSDTLREWC</sequence>
<protein>
    <recommendedName>
        <fullName evidence="3">Transposase</fullName>
    </recommendedName>
</protein>
<name>A0A856MR85_9CYAN</name>
<dbReference type="KEGG" id="bsen:DP114_34590"/>
<geneLocation type="plasmid" evidence="2">
    <name>pboct2</name>
</geneLocation>
<evidence type="ECO:0000313" key="2">
    <source>
        <dbReference type="Proteomes" id="UP000503129"/>
    </source>
</evidence>
<dbReference type="AlphaFoldDB" id="A0A856MR85"/>
<keyword evidence="1" id="KW-0614">Plasmid</keyword>
<reference evidence="1 2" key="1">
    <citation type="submission" date="2018-06" db="EMBL/GenBank/DDBJ databases">
        <title>Comparative genomics of Brasilonema spp. strains.</title>
        <authorList>
            <person name="Alvarenga D.O."/>
            <person name="Fiore M.F."/>
            <person name="Varani A.M."/>
        </authorList>
    </citation>
    <scope>NUCLEOTIDE SEQUENCE [LARGE SCALE GENOMIC DNA]</scope>
    <source>
        <strain evidence="1 2">CENA114</strain>
        <plasmid evidence="2">pboct2</plasmid>
    </source>
</reference>
<proteinExistence type="predicted"/>
<keyword evidence="2" id="KW-1185">Reference proteome</keyword>
<organism evidence="1 2">
    <name type="scientific">Brasilonema sennae CENA114</name>
    <dbReference type="NCBI Taxonomy" id="415709"/>
    <lineage>
        <taxon>Bacteria</taxon>
        <taxon>Bacillati</taxon>
        <taxon>Cyanobacteriota</taxon>
        <taxon>Cyanophyceae</taxon>
        <taxon>Nostocales</taxon>
        <taxon>Scytonemataceae</taxon>
        <taxon>Brasilonema</taxon>
        <taxon>Bromeliae group (in: Brasilonema)</taxon>
    </lineage>
</organism>
<dbReference type="Proteomes" id="UP000503129">
    <property type="component" value="Plasmid pBOCT2"/>
</dbReference>
<dbReference type="EMBL" id="CP030120">
    <property type="protein sequence ID" value="QDL12854.1"/>
    <property type="molecule type" value="Genomic_DNA"/>
</dbReference>
<evidence type="ECO:0000313" key="1">
    <source>
        <dbReference type="EMBL" id="QDL12854.1"/>
    </source>
</evidence>
<evidence type="ECO:0008006" key="3">
    <source>
        <dbReference type="Google" id="ProtNLM"/>
    </source>
</evidence>
<accession>A0A856MR85</accession>